<gene>
    <name evidence="3" type="ORF">TIFTF001_029829</name>
</gene>
<keyword evidence="2" id="KW-1133">Transmembrane helix</keyword>
<keyword evidence="2" id="KW-0472">Membrane</keyword>
<feature type="compositionally biased region" description="Acidic residues" evidence="1">
    <location>
        <begin position="140"/>
        <end position="155"/>
    </location>
</feature>
<feature type="compositionally biased region" description="Acidic residues" evidence="1">
    <location>
        <begin position="163"/>
        <end position="179"/>
    </location>
</feature>
<feature type="region of interest" description="Disordered" evidence="1">
    <location>
        <begin position="94"/>
        <end position="193"/>
    </location>
</feature>
<evidence type="ECO:0000313" key="3">
    <source>
        <dbReference type="EMBL" id="GMN60751.1"/>
    </source>
</evidence>
<accession>A0AA88DT47</accession>
<keyword evidence="2" id="KW-0812">Transmembrane</keyword>
<dbReference type="Proteomes" id="UP001187192">
    <property type="component" value="Unassembled WGS sequence"/>
</dbReference>
<organism evidence="3 4">
    <name type="scientific">Ficus carica</name>
    <name type="common">Common fig</name>
    <dbReference type="NCBI Taxonomy" id="3494"/>
    <lineage>
        <taxon>Eukaryota</taxon>
        <taxon>Viridiplantae</taxon>
        <taxon>Streptophyta</taxon>
        <taxon>Embryophyta</taxon>
        <taxon>Tracheophyta</taxon>
        <taxon>Spermatophyta</taxon>
        <taxon>Magnoliopsida</taxon>
        <taxon>eudicotyledons</taxon>
        <taxon>Gunneridae</taxon>
        <taxon>Pentapetalae</taxon>
        <taxon>rosids</taxon>
        <taxon>fabids</taxon>
        <taxon>Rosales</taxon>
        <taxon>Moraceae</taxon>
        <taxon>Ficeae</taxon>
        <taxon>Ficus</taxon>
    </lineage>
</organism>
<proteinExistence type="predicted"/>
<evidence type="ECO:0000256" key="1">
    <source>
        <dbReference type="SAM" id="MobiDB-lite"/>
    </source>
</evidence>
<evidence type="ECO:0000313" key="4">
    <source>
        <dbReference type="Proteomes" id="UP001187192"/>
    </source>
</evidence>
<dbReference type="AlphaFoldDB" id="A0AA88DT47"/>
<keyword evidence="4" id="KW-1185">Reference proteome</keyword>
<name>A0AA88DT47_FICCA</name>
<sequence>MAARHSTDTYVMLRMIVVLAGRKLMTYVYAVGIIISQERVISKSPAVCSGTKDRATPENDYKFFPIDDAAIGEPLFQRGSVLPEDPIPAVSLQEIPPKKEESGADDDNIDPTNLLVNPEENPEDPPVIIIESNDEKDVKDEEWEEQEVDNEEELEDLVKQEECEYQEDDPEEILFDEGDWNAKSDVFYDDTTE</sequence>
<dbReference type="EMBL" id="BTGU01000102">
    <property type="protein sequence ID" value="GMN60751.1"/>
    <property type="molecule type" value="Genomic_DNA"/>
</dbReference>
<reference evidence="3" key="1">
    <citation type="submission" date="2023-07" db="EMBL/GenBank/DDBJ databases">
        <title>draft genome sequence of fig (Ficus carica).</title>
        <authorList>
            <person name="Takahashi T."/>
            <person name="Nishimura K."/>
        </authorList>
    </citation>
    <scope>NUCLEOTIDE SEQUENCE</scope>
</reference>
<evidence type="ECO:0000256" key="2">
    <source>
        <dbReference type="SAM" id="Phobius"/>
    </source>
</evidence>
<feature type="transmembrane region" description="Helical" evidence="2">
    <location>
        <begin position="12"/>
        <end position="35"/>
    </location>
</feature>
<protein>
    <submittedName>
        <fullName evidence="3">Uncharacterized protein</fullName>
    </submittedName>
</protein>
<comment type="caution">
    <text evidence="3">The sequence shown here is derived from an EMBL/GenBank/DDBJ whole genome shotgun (WGS) entry which is preliminary data.</text>
</comment>